<evidence type="ECO:0000256" key="2">
    <source>
        <dbReference type="SAM" id="Coils"/>
    </source>
</evidence>
<feature type="transmembrane region" description="Helical" evidence="1">
    <location>
        <begin position="38"/>
        <end position="57"/>
    </location>
</feature>
<feature type="region of interest" description="Disordered" evidence="3">
    <location>
        <begin position="255"/>
        <end position="285"/>
    </location>
</feature>
<organism evidence="4 5">
    <name type="scientific">Pristionchus mayeri</name>
    <dbReference type="NCBI Taxonomy" id="1317129"/>
    <lineage>
        <taxon>Eukaryota</taxon>
        <taxon>Metazoa</taxon>
        <taxon>Ecdysozoa</taxon>
        <taxon>Nematoda</taxon>
        <taxon>Chromadorea</taxon>
        <taxon>Rhabditida</taxon>
        <taxon>Rhabditina</taxon>
        <taxon>Diplogasteromorpha</taxon>
        <taxon>Diplogasteroidea</taxon>
        <taxon>Neodiplogasteridae</taxon>
        <taxon>Pristionchus</taxon>
    </lineage>
</organism>
<proteinExistence type="inferred from homology"/>
<protein>
    <recommendedName>
        <fullName evidence="1">Pecanex-like protein</fullName>
    </recommendedName>
</protein>
<keyword evidence="1" id="KW-0472">Membrane</keyword>
<feature type="transmembrane region" description="Helical" evidence="1">
    <location>
        <begin position="958"/>
        <end position="977"/>
    </location>
</feature>
<comment type="subcellular location">
    <subcellularLocation>
        <location evidence="1">Membrane</location>
        <topology evidence="1">Multi-pass membrane protein</topology>
    </subcellularLocation>
</comment>
<dbReference type="PANTHER" id="PTHR12372">
    <property type="entry name" value="PECANEX"/>
    <property type="match status" value="1"/>
</dbReference>
<feature type="coiled-coil region" evidence="2">
    <location>
        <begin position="331"/>
        <end position="362"/>
    </location>
</feature>
<feature type="region of interest" description="Disordered" evidence="3">
    <location>
        <begin position="527"/>
        <end position="555"/>
    </location>
</feature>
<feature type="region of interest" description="Disordered" evidence="3">
    <location>
        <begin position="185"/>
        <end position="221"/>
    </location>
</feature>
<feature type="compositionally biased region" description="Acidic residues" evidence="3">
    <location>
        <begin position="431"/>
        <end position="444"/>
    </location>
</feature>
<feature type="compositionally biased region" description="Polar residues" evidence="3">
    <location>
        <begin position="199"/>
        <end position="208"/>
    </location>
</feature>
<dbReference type="GO" id="GO:0016020">
    <property type="term" value="C:membrane"/>
    <property type="evidence" value="ECO:0007669"/>
    <property type="project" value="UniProtKB-SubCell"/>
</dbReference>
<feature type="compositionally biased region" description="Acidic residues" evidence="3">
    <location>
        <begin position="316"/>
        <end position="325"/>
    </location>
</feature>
<gene>
    <name evidence="4" type="ORF">PMAYCL1PPCAC_06641</name>
</gene>
<feature type="compositionally biased region" description="Basic and acidic residues" evidence="3">
    <location>
        <begin position="1056"/>
        <end position="1067"/>
    </location>
</feature>
<comment type="caution">
    <text evidence="1">Lacks conserved residue(s) required for the propagation of feature annotation.</text>
</comment>
<feature type="region of interest" description="Disordered" evidence="3">
    <location>
        <begin position="133"/>
        <end position="173"/>
    </location>
</feature>
<feature type="region of interest" description="Disordered" evidence="3">
    <location>
        <begin position="690"/>
        <end position="719"/>
    </location>
</feature>
<feature type="transmembrane region" description="Helical" evidence="1">
    <location>
        <begin position="63"/>
        <end position="81"/>
    </location>
</feature>
<keyword evidence="2" id="KW-0175">Coiled coil</keyword>
<feature type="region of interest" description="Disordered" evidence="3">
    <location>
        <begin position="298"/>
        <end position="325"/>
    </location>
</feature>
<name>A0AAN4ZCA7_9BILA</name>
<feature type="compositionally biased region" description="Polar residues" evidence="3">
    <location>
        <begin position="626"/>
        <end position="641"/>
    </location>
</feature>
<keyword evidence="1" id="KW-0812">Transmembrane</keyword>
<dbReference type="PANTHER" id="PTHR12372:SF7">
    <property type="entry name" value="PROTEIN PECANEX"/>
    <property type="match status" value="1"/>
</dbReference>
<feature type="transmembrane region" description="Helical" evidence="1">
    <location>
        <begin position="793"/>
        <end position="813"/>
    </location>
</feature>
<evidence type="ECO:0000256" key="1">
    <source>
        <dbReference type="RuleBase" id="RU367089"/>
    </source>
</evidence>
<feature type="compositionally biased region" description="Basic and acidic residues" evidence="3">
    <location>
        <begin position="142"/>
        <end position="154"/>
    </location>
</feature>
<comment type="similarity">
    <text evidence="1">Belongs to the pecanex family.</text>
</comment>
<feature type="region of interest" description="Disordered" evidence="3">
    <location>
        <begin position="620"/>
        <end position="663"/>
    </location>
</feature>
<feature type="transmembrane region" description="Helical" evidence="1">
    <location>
        <begin position="1099"/>
        <end position="1118"/>
    </location>
</feature>
<dbReference type="GO" id="GO:0005783">
    <property type="term" value="C:endoplasmic reticulum"/>
    <property type="evidence" value="ECO:0007669"/>
    <property type="project" value="TreeGrafter"/>
</dbReference>
<sequence length="1293" mass="147794">MTWCSHMTEIARQGIWASLTGGWYYEPSNSMLCNTIHLYLWLILFILPLLMGMLAIHLFSSLAIIYFVFIFVLFFLVKMVVMHLHRIFDKTEPTVVTKLKEPQRLEEEQKRNESRRHRLYEMIEMNRLNSIEMNSEEQEISEDPHPNAERERRCSAPVGMSHAASSPSVHEPFGQVSVTADVHTLRGPSRSLNVERDPSASQSKTVSSLVPPRSYGQTLERKLSEPILSSCGGGAEGEDLLVTHSLCADLDRGSTHSLKERKDSDWSRKSGRRENENNKKEDKRVKTMDELYIEMREERARRGGRKREEYEGTSFESDDEPELDEEVERTIDNFEKMLLTEKEKIRRRENEEEEKRKAEEDEPCCSRSIMNEERRPSTTQSIDLKEELSTGELTRFLEELVQRHPDALDAMENVRMKRMKEELREKKKSENEDDDVISEAEEDVEKGKASVHVATNYDDTSQGAMHSFQDEKGTWWSYTFDERGVGTARALGKSHQIKAMLDEQEEKEDERGMRRCEGLEASSEFTAHTAPCRHGGGGRGHLHGEGREGGAAGSALRSALQSIPEGGSSDDEETASERYERMLNDPSLWMGGCPPTPPEWVSGSLLTHIDPITHRISFDRLIPPSSRGSRQRNQWPSTPSNVLYVPPHEQRRSRPNRPSLSLTRQSYVPSRLVAAIRATEEIRLRNVVEAHERREGRRRRRESEEASYRSISSETDRSIDRQTRMQVTMERMNAEMRGGLERATFIPRKMSTTKKKYYYDLNIIPFVKNSFKIKMDRLSLAALFDRNRSMATVLFDIFIASLISFICVSVLSTNIYHDVSMVFFAFVTASAHYSLMKSVQPDAASPTHGFNWQVSYSRPFYFLILSSLLLYVDSLIPDKESTDPWNWNLYRLSSTPWPSILLSIRDLLSLLLLLMPLICTLGWLPQVSTLLHHILEQIEMILLGGTASFGPLNALAQLSRTVVCLSLLVGVSLLAHYIDHSTFYAVPMALLVQISFLHSRMSSNPHLWSVIVTSLRVSRKDRSTEGRSGRREEGVPLRDEKGEANREGGEEEEEESERRKETRKRTEVMSLVGAEDEPFLGSLPTPIKRAALARVKRDLFFSLLLLIVSFSLHCTTVLTAAQPYVTMISMGCTFIIGILNHYVYIHLRKHTPWKLIARPFLRPREYGMFEADQPAALMHFEKIHMWMLILEKNILYPLTVISCVSVSSRSIFSLSPILIPIIGFRLLRSAMAVPHQIYIPLGFSFIISFVDVHTFSPLPLPKGCTLLDLLPYIWYLLAVIYPNGRNSVSNSTS</sequence>
<feature type="compositionally biased region" description="Basic and acidic residues" evidence="3">
    <location>
        <begin position="298"/>
        <end position="310"/>
    </location>
</feature>
<feature type="compositionally biased region" description="Basic and acidic residues" evidence="3">
    <location>
        <begin position="690"/>
        <end position="707"/>
    </location>
</feature>
<feature type="transmembrane region" description="Helical" evidence="1">
    <location>
        <begin position="897"/>
        <end position="924"/>
    </location>
</feature>
<keyword evidence="1" id="KW-1133">Transmembrane helix</keyword>
<dbReference type="Proteomes" id="UP001328107">
    <property type="component" value="Unassembled WGS sequence"/>
</dbReference>
<accession>A0AAN4ZCA7</accession>
<dbReference type="InterPro" id="IPR039797">
    <property type="entry name" value="Pecanex"/>
</dbReference>
<feature type="transmembrane region" description="Helical" evidence="1">
    <location>
        <begin position="1124"/>
        <end position="1145"/>
    </location>
</feature>
<feature type="region of interest" description="Disordered" evidence="3">
    <location>
        <begin position="422"/>
        <end position="448"/>
    </location>
</feature>
<evidence type="ECO:0000313" key="4">
    <source>
        <dbReference type="EMBL" id="GMR36446.1"/>
    </source>
</evidence>
<feature type="compositionally biased region" description="Basic and acidic residues" evidence="3">
    <location>
        <begin position="1022"/>
        <end position="1048"/>
    </location>
</feature>
<dbReference type="GO" id="GO:0007029">
    <property type="term" value="P:endoplasmic reticulum organization"/>
    <property type="evidence" value="ECO:0007669"/>
    <property type="project" value="TreeGrafter"/>
</dbReference>
<reference evidence="5" key="1">
    <citation type="submission" date="2022-10" db="EMBL/GenBank/DDBJ databases">
        <title>Genome assembly of Pristionchus species.</title>
        <authorList>
            <person name="Yoshida K."/>
            <person name="Sommer R.J."/>
        </authorList>
    </citation>
    <scope>NUCLEOTIDE SEQUENCE [LARGE SCALE GENOMIC DNA]</scope>
    <source>
        <strain evidence="5">RS5460</strain>
    </source>
</reference>
<dbReference type="EMBL" id="BTRK01000002">
    <property type="protein sequence ID" value="GMR36446.1"/>
    <property type="molecule type" value="Genomic_DNA"/>
</dbReference>
<evidence type="ECO:0000313" key="5">
    <source>
        <dbReference type="Proteomes" id="UP001328107"/>
    </source>
</evidence>
<keyword evidence="5" id="KW-1185">Reference proteome</keyword>
<comment type="caution">
    <text evidence="4">The sequence shown here is derived from an EMBL/GenBank/DDBJ whole genome shotgun (WGS) entry which is preliminary data.</text>
</comment>
<evidence type="ECO:0000256" key="3">
    <source>
        <dbReference type="SAM" id="MobiDB-lite"/>
    </source>
</evidence>
<feature type="region of interest" description="Disordered" evidence="3">
    <location>
        <begin position="1022"/>
        <end position="1067"/>
    </location>
</feature>